<dbReference type="PANTHER" id="PTHR23516:SF1">
    <property type="entry name" value="MOLYBDATE-ANION TRANSPORTER"/>
    <property type="match status" value="1"/>
</dbReference>
<evidence type="ECO:0000256" key="7">
    <source>
        <dbReference type="ARBA" id="ARBA00022989"/>
    </source>
</evidence>
<evidence type="ECO:0000256" key="4">
    <source>
        <dbReference type="ARBA" id="ARBA00022448"/>
    </source>
</evidence>
<dbReference type="GO" id="GO:0015098">
    <property type="term" value="F:molybdate ion transmembrane transporter activity"/>
    <property type="evidence" value="ECO:0007669"/>
    <property type="project" value="InterPro"/>
</dbReference>
<comment type="subcellular location">
    <subcellularLocation>
        <location evidence="2">Cell membrane</location>
        <topology evidence="2">Multi-pass membrane protein</topology>
    </subcellularLocation>
</comment>
<evidence type="ECO:0000313" key="14">
    <source>
        <dbReference type="Proteomes" id="UP000027073"/>
    </source>
</evidence>
<feature type="transmembrane region" description="Helical" evidence="12">
    <location>
        <begin position="215"/>
        <end position="233"/>
    </location>
</feature>
<name>A0A067NSC0_PLEO1</name>
<evidence type="ECO:0000256" key="1">
    <source>
        <dbReference type="ARBA" id="ARBA00003019"/>
    </source>
</evidence>
<dbReference type="Proteomes" id="UP000027073">
    <property type="component" value="Unassembled WGS sequence"/>
</dbReference>
<dbReference type="AlphaFoldDB" id="A0A067NSC0"/>
<feature type="transmembrane region" description="Helical" evidence="12">
    <location>
        <begin position="6"/>
        <end position="24"/>
    </location>
</feature>
<comment type="function">
    <text evidence="1">Mediates high-affinity intracellular uptake of the rare oligo-element molybdenum.</text>
</comment>
<feature type="transmembrane region" description="Helical" evidence="12">
    <location>
        <begin position="124"/>
        <end position="143"/>
    </location>
</feature>
<dbReference type="Gene3D" id="1.20.1250.20">
    <property type="entry name" value="MFS general substrate transporter like domains"/>
    <property type="match status" value="1"/>
</dbReference>
<evidence type="ECO:0000256" key="2">
    <source>
        <dbReference type="ARBA" id="ARBA00004651"/>
    </source>
</evidence>
<evidence type="ECO:0000256" key="10">
    <source>
        <dbReference type="ARBA" id="ARBA00030646"/>
    </source>
</evidence>
<dbReference type="PANTHER" id="PTHR23516">
    <property type="entry name" value="SAM (S-ADENOSYL METHIONINE) TRANSPORTER"/>
    <property type="match status" value="1"/>
</dbReference>
<dbReference type="SUPFAM" id="SSF103473">
    <property type="entry name" value="MFS general substrate transporter"/>
    <property type="match status" value="1"/>
</dbReference>
<evidence type="ECO:0000256" key="8">
    <source>
        <dbReference type="ARBA" id="ARBA00023065"/>
    </source>
</evidence>
<sequence length="472" mass="50805">MLGFYELQLTCLAVFCAVALFIDHRTSRRQGPKDTPESRLENGKLGSAAGFAALARQYLAVYAIVMGEYCADWLQGPYVYSLYREQYKFPERLVAVLFVTGFVSAGLTAPLIGVWADQHGRKRICMAFCITYTLACLCILVPWLPVLLIGRVLGGISTSILFSAFESWLISASTSQGLPQQDLSTILGRATLLNGLVATGAGVVSNQLVATTSSFASPFIASGGLLILGWTVIRSLWTENYGSGGGTNDTTDIFQMKRLGQALHIVRSDPFLLALGLTQTCFEGSMYLFVFLWVPSLQEASATFPAVALPLGYIFSAFMISMMLGSLLYTVISSRSQPQSGSDSSLVLHAKLSSLVCAVSALALATSVRSKDEHVRFWAFCAFEACVGMYYPVQGMLRGSLISNEHRATLSSLFRVPLNVFVVISLLTGVSSARYAVLSASAIMLAVSAVTTALVIVNRADGITADENPRTA</sequence>
<evidence type="ECO:0000256" key="12">
    <source>
        <dbReference type="SAM" id="Phobius"/>
    </source>
</evidence>
<evidence type="ECO:0000256" key="9">
    <source>
        <dbReference type="ARBA" id="ARBA00023136"/>
    </source>
</evidence>
<keyword evidence="5" id="KW-1003">Cell membrane</keyword>
<dbReference type="STRING" id="1137138.A0A067NSC0"/>
<evidence type="ECO:0000256" key="5">
    <source>
        <dbReference type="ARBA" id="ARBA00022475"/>
    </source>
</evidence>
<feature type="transmembrane region" description="Helical" evidence="12">
    <location>
        <begin position="413"/>
        <end position="430"/>
    </location>
</feature>
<feature type="transmembrane region" description="Helical" evidence="12">
    <location>
        <begin position="93"/>
        <end position="112"/>
    </location>
</feature>
<dbReference type="InParanoid" id="A0A067NSC0"/>
<dbReference type="VEuPathDB" id="FungiDB:PLEOSDRAFT_1077776"/>
<feature type="transmembrane region" description="Helical" evidence="12">
    <location>
        <begin position="271"/>
        <end position="293"/>
    </location>
</feature>
<feature type="transmembrane region" description="Helical" evidence="12">
    <location>
        <begin position="313"/>
        <end position="332"/>
    </location>
</feature>
<evidence type="ECO:0000256" key="3">
    <source>
        <dbReference type="ARBA" id="ARBA00021242"/>
    </source>
</evidence>
<dbReference type="InterPro" id="IPR008509">
    <property type="entry name" value="MOT2/MFSD5"/>
</dbReference>
<dbReference type="EMBL" id="KL198009">
    <property type="protein sequence ID" value="KDQ27002.1"/>
    <property type="molecule type" value="Genomic_DNA"/>
</dbReference>
<keyword evidence="4" id="KW-0813">Transport</keyword>
<evidence type="ECO:0000256" key="6">
    <source>
        <dbReference type="ARBA" id="ARBA00022692"/>
    </source>
</evidence>
<proteinExistence type="predicted"/>
<feature type="transmembrane region" description="Helical" evidence="12">
    <location>
        <begin position="149"/>
        <end position="170"/>
    </location>
</feature>
<dbReference type="CDD" id="cd17487">
    <property type="entry name" value="MFS_MFSD5_like"/>
    <property type="match status" value="1"/>
</dbReference>
<keyword evidence="9 12" id="KW-0472">Membrane</keyword>
<dbReference type="InterPro" id="IPR036259">
    <property type="entry name" value="MFS_trans_sf"/>
</dbReference>
<feature type="transmembrane region" description="Helical" evidence="12">
    <location>
        <begin position="436"/>
        <end position="457"/>
    </location>
</feature>
<feature type="transmembrane region" description="Helical" evidence="12">
    <location>
        <begin position="352"/>
        <end position="369"/>
    </location>
</feature>
<feature type="transmembrane region" description="Helical" evidence="12">
    <location>
        <begin position="375"/>
        <end position="393"/>
    </location>
</feature>
<protein>
    <recommendedName>
        <fullName evidence="3">Molybdate-anion transporter</fullName>
    </recommendedName>
    <alternativeName>
        <fullName evidence="10">Major facilitator superfamily domain-containing protein 5</fullName>
    </alternativeName>
    <alternativeName>
        <fullName evidence="11">Molybdate transporter 2 homolog</fullName>
    </alternativeName>
</protein>
<feature type="transmembrane region" description="Helical" evidence="12">
    <location>
        <begin position="191"/>
        <end position="209"/>
    </location>
</feature>
<dbReference type="GO" id="GO:0005886">
    <property type="term" value="C:plasma membrane"/>
    <property type="evidence" value="ECO:0007669"/>
    <property type="project" value="UniProtKB-SubCell"/>
</dbReference>
<accession>A0A067NSC0</accession>
<reference evidence="14" key="1">
    <citation type="journal article" date="2014" name="Proc. Natl. Acad. Sci. U.S.A.">
        <title>Extensive sampling of basidiomycete genomes demonstrates inadequacy of the white-rot/brown-rot paradigm for wood decay fungi.</title>
        <authorList>
            <person name="Riley R."/>
            <person name="Salamov A.A."/>
            <person name="Brown D.W."/>
            <person name="Nagy L.G."/>
            <person name="Floudas D."/>
            <person name="Held B.W."/>
            <person name="Levasseur A."/>
            <person name="Lombard V."/>
            <person name="Morin E."/>
            <person name="Otillar R."/>
            <person name="Lindquist E.A."/>
            <person name="Sun H."/>
            <person name="LaButti K.M."/>
            <person name="Schmutz J."/>
            <person name="Jabbour D."/>
            <person name="Luo H."/>
            <person name="Baker S.E."/>
            <person name="Pisabarro A.G."/>
            <person name="Walton J.D."/>
            <person name="Blanchette R.A."/>
            <person name="Henrissat B."/>
            <person name="Martin F."/>
            <person name="Cullen D."/>
            <person name="Hibbett D.S."/>
            <person name="Grigoriev I.V."/>
        </authorList>
    </citation>
    <scope>NUCLEOTIDE SEQUENCE [LARGE SCALE GENOMIC DNA]</scope>
    <source>
        <strain evidence="14">PC15</strain>
    </source>
</reference>
<keyword evidence="6 12" id="KW-0812">Transmembrane</keyword>
<dbReference type="HOGENOM" id="CLU_034007_2_0_1"/>
<organism evidence="13 14">
    <name type="scientific">Pleurotus ostreatus (strain PC15)</name>
    <name type="common">Oyster mushroom</name>
    <dbReference type="NCBI Taxonomy" id="1137138"/>
    <lineage>
        <taxon>Eukaryota</taxon>
        <taxon>Fungi</taxon>
        <taxon>Dikarya</taxon>
        <taxon>Basidiomycota</taxon>
        <taxon>Agaricomycotina</taxon>
        <taxon>Agaricomycetes</taxon>
        <taxon>Agaricomycetidae</taxon>
        <taxon>Agaricales</taxon>
        <taxon>Pleurotineae</taxon>
        <taxon>Pleurotaceae</taxon>
        <taxon>Pleurotus</taxon>
    </lineage>
</organism>
<evidence type="ECO:0000313" key="13">
    <source>
        <dbReference type="EMBL" id="KDQ27002.1"/>
    </source>
</evidence>
<dbReference type="GO" id="GO:0006811">
    <property type="term" value="P:monoatomic ion transport"/>
    <property type="evidence" value="ECO:0007669"/>
    <property type="project" value="UniProtKB-KW"/>
</dbReference>
<keyword evidence="7 12" id="KW-1133">Transmembrane helix</keyword>
<keyword evidence="8" id="KW-0406">Ion transport</keyword>
<gene>
    <name evidence="13" type="ORF">PLEOSDRAFT_1077776</name>
</gene>
<dbReference type="Pfam" id="PF05631">
    <property type="entry name" value="MFS_5"/>
    <property type="match status" value="1"/>
</dbReference>
<dbReference type="OrthoDB" id="263957at2759"/>
<evidence type="ECO:0000256" key="11">
    <source>
        <dbReference type="ARBA" id="ARBA00032555"/>
    </source>
</evidence>